<dbReference type="Proteomes" id="UP001152795">
    <property type="component" value="Unassembled WGS sequence"/>
</dbReference>
<evidence type="ECO:0000313" key="1">
    <source>
        <dbReference type="EMBL" id="CAB3977743.1"/>
    </source>
</evidence>
<name>A0A6S7FLN4_PARCT</name>
<organism evidence="1 2">
    <name type="scientific">Paramuricea clavata</name>
    <name type="common">Red gorgonian</name>
    <name type="synonym">Violescent sea-whip</name>
    <dbReference type="NCBI Taxonomy" id="317549"/>
    <lineage>
        <taxon>Eukaryota</taxon>
        <taxon>Metazoa</taxon>
        <taxon>Cnidaria</taxon>
        <taxon>Anthozoa</taxon>
        <taxon>Octocorallia</taxon>
        <taxon>Malacalcyonacea</taxon>
        <taxon>Plexauridae</taxon>
        <taxon>Paramuricea</taxon>
    </lineage>
</organism>
<dbReference type="EMBL" id="CACRXK020000067">
    <property type="protein sequence ID" value="CAB3977743.1"/>
    <property type="molecule type" value="Genomic_DNA"/>
</dbReference>
<dbReference type="AlphaFoldDB" id="A0A6S7FLN4"/>
<protein>
    <submittedName>
        <fullName evidence="1">Uncharacterized protein</fullName>
    </submittedName>
</protein>
<reference evidence="1" key="1">
    <citation type="submission" date="2020-04" db="EMBL/GenBank/DDBJ databases">
        <authorList>
            <person name="Alioto T."/>
            <person name="Alioto T."/>
            <person name="Gomez Garrido J."/>
        </authorList>
    </citation>
    <scope>NUCLEOTIDE SEQUENCE</scope>
    <source>
        <strain evidence="1">A484AB</strain>
    </source>
</reference>
<sequence>MHHEWSGDCDLGDGKLDALYKEYTSRRNFYQGLGVKNRKPNLHDDLSKVISALDKDLKFLQDGEKEAYKSYSTKQKQLNTSEDSLFALAWTCEGFKTLIGMNKYLKSTACNIQSRLLRNSLLVMSKKNVGHFRNSLLKYVQSLYPKKREAASHMMVSMVADKKRNFKPYALPVQFLPYHSVTDAKLRELFGDLRKCMVNLGMTVGFVTDGEFNSLRTMGTHRPISTIEIIKEAKAEARATDVRIIRKYLTPLQLPGVDGCPSITTALTHQAVPHDDIIWLYEFMNPENGTKVAFDKPFTF</sequence>
<proteinExistence type="predicted"/>
<dbReference type="OrthoDB" id="5988984at2759"/>
<gene>
    <name evidence="1" type="ORF">PACLA_8A027443</name>
</gene>
<accession>A0A6S7FLN4</accession>
<keyword evidence="2" id="KW-1185">Reference proteome</keyword>
<comment type="caution">
    <text evidence="1">The sequence shown here is derived from an EMBL/GenBank/DDBJ whole genome shotgun (WGS) entry which is preliminary data.</text>
</comment>
<evidence type="ECO:0000313" key="2">
    <source>
        <dbReference type="Proteomes" id="UP001152795"/>
    </source>
</evidence>